<dbReference type="Proteomes" id="UP000245992">
    <property type="component" value="Unassembled WGS sequence"/>
</dbReference>
<gene>
    <name evidence="2" type="ORF">Y717_16320</name>
</gene>
<dbReference type="EMBL" id="AZSP01000148">
    <property type="protein sequence ID" value="PVE11197.1"/>
    <property type="molecule type" value="Genomic_DNA"/>
</dbReference>
<evidence type="ECO:0000313" key="2">
    <source>
        <dbReference type="EMBL" id="PVE11197.1"/>
    </source>
</evidence>
<accession>A0A2T7T7Q7</accession>
<evidence type="ECO:0000256" key="1">
    <source>
        <dbReference type="SAM" id="MobiDB-lite"/>
    </source>
</evidence>
<proteinExistence type="predicted"/>
<organism evidence="2 3">
    <name type="scientific">Streptomyces scopuliridis RB72</name>
    <dbReference type="NCBI Taxonomy" id="1440053"/>
    <lineage>
        <taxon>Bacteria</taxon>
        <taxon>Bacillati</taxon>
        <taxon>Actinomycetota</taxon>
        <taxon>Actinomycetes</taxon>
        <taxon>Kitasatosporales</taxon>
        <taxon>Streptomycetaceae</taxon>
        <taxon>Streptomyces</taxon>
    </lineage>
</organism>
<protein>
    <submittedName>
        <fullName evidence="2">Uncharacterized protein</fullName>
    </submittedName>
</protein>
<feature type="region of interest" description="Disordered" evidence="1">
    <location>
        <begin position="20"/>
        <end position="67"/>
    </location>
</feature>
<name>A0A2T7T7Q7_9ACTN</name>
<comment type="caution">
    <text evidence="2">The sequence shown here is derived from an EMBL/GenBank/DDBJ whole genome shotgun (WGS) entry which is preliminary data.</text>
</comment>
<evidence type="ECO:0000313" key="3">
    <source>
        <dbReference type="Proteomes" id="UP000245992"/>
    </source>
</evidence>
<reference evidence="2 3" key="1">
    <citation type="submission" date="2013-12" db="EMBL/GenBank/DDBJ databases">
        <title>Annotated genome of Streptomyces scopuliridis.</title>
        <authorList>
            <person name="Olson J.B."/>
        </authorList>
    </citation>
    <scope>NUCLEOTIDE SEQUENCE [LARGE SCALE GENOMIC DNA]</scope>
    <source>
        <strain evidence="2 3">RB72</strain>
    </source>
</reference>
<keyword evidence="3" id="KW-1185">Reference proteome</keyword>
<sequence>MIMSATIGVSMVPEHTALMRTPRGAYSSAGSKTLPGSMRPDKTRSMRSGRNCRTGAGPPRGPTWGERRREQFLAVEGGTVRHADEADIATGAGGTQRPVHRLVRTDALRNTVLADPTTTSFHWCSGARVLGYWGLG</sequence>
<dbReference type="AlphaFoldDB" id="A0A2T7T7Q7"/>